<keyword evidence="4" id="KW-1185">Reference proteome</keyword>
<gene>
    <name evidence="3" type="ORF">PVAND_014296</name>
</gene>
<dbReference type="EMBL" id="JADBJN010000001">
    <property type="protein sequence ID" value="KAG5685095.1"/>
    <property type="molecule type" value="Genomic_DNA"/>
</dbReference>
<proteinExistence type="predicted"/>
<evidence type="ECO:0000313" key="3">
    <source>
        <dbReference type="EMBL" id="KAG5685095.1"/>
    </source>
</evidence>
<dbReference type="Proteomes" id="UP001107558">
    <property type="component" value="Chromosome 1"/>
</dbReference>
<dbReference type="GO" id="GO:0008270">
    <property type="term" value="F:zinc ion binding"/>
    <property type="evidence" value="ECO:0007669"/>
    <property type="project" value="UniProtKB-KW"/>
</dbReference>
<evidence type="ECO:0000313" key="4">
    <source>
        <dbReference type="Proteomes" id="UP001107558"/>
    </source>
</evidence>
<evidence type="ECO:0000256" key="1">
    <source>
        <dbReference type="PROSITE-ProRule" id="PRU00042"/>
    </source>
</evidence>
<name>A0A9J6CT47_POLVA</name>
<dbReference type="OrthoDB" id="7791174at2759"/>
<dbReference type="PROSITE" id="PS00028">
    <property type="entry name" value="ZINC_FINGER_C2H2_1"/>
    <property type="match status" value="2"/>
</dbReference>
<organism evidence="3 4">
    <name type="scientific">Polypedilum vanderplanki</name>
    <name type="common">Sleeping chironomid midge</name>
    <dbReference type="NCBI Taxonomy" id="319348"/>
    <lineage>
        <taxon>Eukaryota</taxon>
        <taxon>Metazoa</taxon>
        <taxon>Ecdysozoa</taxon>
        <taxon>Arthropoda</taxon>
        <taxon>Hexapoda</taxon>
        <taxon>Insecta</taxon>
        <taxon>Pterygota</taxon>
        <taxon>Neoptera</taxon>
        <taxon>Endopterygota</taxon>
        <taxon>Diptera</taxon>
        <taxon>Nematocera</taxon>
        <taxon>Chironomoidea</taxon>
        <taxon>Chironomidae</taxon>
        <taxon>Chironominae</taxon>
        <taxon>Polypedilum</taxon>
        <taxon>Polypedilum</taxon>
    </lineage>
</organism>
<dbReference type="SMART" id="SM00355">
    <property type="entry name" value="ZnF_C2H2"/>
    <property type="match status" value="2"/>
</dbReference>
<dbReference type="InterPro" id="IPR013087">
    <property type="entry name" value="Znf_C2H2_type"/>
</dbReference>
<keyword evidence="1" id="KW-0862">Zinc</keyword>
<dbReference type="AlphaFoldDB" id="A0A9J6CT47"/>
<dbReference type="PANTHER" id="PTHR31912:SF34">
    <property type="entry name" value="NOTOCHORD-RELATED PROTEIN"/>
    <property type="match status" value="1"/>
</dbReference>
<dbReference type="PROSITE" id="PS50157">
    <property type="entry name" value="ZINC_FINGER_C2H2_2"/>
    <property type="match status" value="2"/>
</dbReference>
<reference evidence="3" key="1">
    <citation type="submission" date="2021-03" db="EMBL/GenBank/DDBJ databases">
        <title>Chromosome level genome of the anhydrobiotic midge Polypedilum vanderplanki.</title>
        <authorList>
            <person name="Yoshida Y."/>
            <person name="Kikawada T."/>
            <person name="Gusev O."/>
        </authorList>
    </citation>
    <scope>NUCLEOTIDE SEQUENCE</scope>
    <source>
        <strain evidence="3">NIAS01</strain>
        <tissue evidence="3">Whole body or cell culture</tissue>
    </source>
</reference>
<sequence length="817" mass="94998">MSVTCFIKNCQDSFSDLDQYKTHLRVLHSKNEMKKFVCTLNECGSVFDNIGRLFRHLNNTHNFSKIKNKSVLEPPNSFRQSDINAQSKVNINKISDNNSNDDAVYNEQISDNECQIDDKKQKLEEMFSNFVIKLHSKNHLTKSCIQEIISSIKSDIIDPLCEMTSANSNFINLINSSYSNFNTLYKLKKYMSQRGHFTKGIDHTINYKNGLIFKKGRPIVGEIKEKICIMPIKNMVTSIFSVKDIFESTRSFARINHEVKKISSIADGLRWKSIVEKYSADSVLIPFELYSDDIEPDNALGSNAGTNKISTYFIRFPTMPPHLLSSIQYIFEVLLHCSSLKKDMLDNCLEELIEVFKELENGIPVIVEEKEIKIHFIMLRILGDNLALNELLGFTLSFNSTMFCRFCTMTREDSKKMTKVHPTLMRSRQQYDTDLLKNDLKTTGLRQNCLFNVLDNFHCIDNFVVDIMHDLFEGIIKYDVAMCLMNIIEDKNLDISLNTINNLKQGFDYNDIDIGNLSKPLSEKHLKQGALKMSASETMSFIFFLPLMIGHLIPKNNKYWKLILILIDITDAVMMSSFDDDTLKQLHAKIIIYLETYINLFGQNLRPKHHFLLHYVDCIYNNGPLRTMMTFAFESKNREIKEYAKATSQRVNLAHSLSYKCAFRFNNFLNSHKDGFHPITSHKKVEKVSNEKFHKTIYYHDIKRSNEYDFISTQEQIFRCNLIIHKKTTYKCGFFILKDSSNPINCFKIIDILYCSKRYFLILEKFTINRFVKHLRSHELGLSSHTYDLITIDSIIGLPFNIHKTVSGKEYFRIKNI</sequence>
<dbReference type="PANTHER" id="PTHR31912">
    <property type="entry name" value="IP13529P"/>
    <property type="match status" value="1"/>
</dbReference>
<accession>A0A9J6CT47</accession>
<keyword evidence="1" id="KW-0479">Metal-binding</keyword>
<evidence type="ECO:0000259" key="2">
    <source>
        <dbReference type="PROSITE" id="PS50157"/>
    </source>
</evidence>
<feature type="domain" description="C2H2-type" evidence="2">
    <location>
        <begin position="3"/>
        <end position="33"/>
    </location>
</feature>
<dbReference type="Gene3D" id="3.30.160.60">
    <property type="entry name" value="Classic Zinc Finger"/>
    <property type="match status" value="1"/>
</dbReference>
<protein>
    <recommendedName>
        <fullName evidence="2">C2H2-type domain-containing protein</fullName>
    </recommendedName>
</protein>
<feature type="domain" description="C2H2-type" evidence="2">
    <location>
        <begin position="36"/>
        <end position="66"/>
    </location>
</feature>
<keyword evidence="1" id="KW-0863">Zinc-finger</keyword>
<comment type="caution">
    <text evidence="3">The sequence shown here is derived from an EMBL/GenBank/DDBJ whole genome shotgun (WGS) entry which is preliminary data.</text>
</comment>